<proteinExistence type="predicted"/>
<dbReference type="EMBL" id="JABCKI010000822">
    <property type="protein sequence ID" value="KAG5649633.1"/>
    <property type="molecule type" value="Genomic_DNA"/>
</dbReference>
<accession>A0A9P7KGK1</accession>
<name>A0A9P7KGK1_9AGAR</name>
<feature type="region of interest" description="Disordered" evidence="1">
    <location>
        <begin position="134"/>
        <end position="195"/>
    </location>
</feature>
<dbReference type="PRINTS" id="PR01217">
    <property type="entry name" value="PRICHEXTENSN"/>
</dbReference>
<protein>
    <submittedName>
        <fullName evidence="2">Uncharacterized protein</fullName>
    </submittedName>
</protein>
<organism evidence="2 3">
    <name type="scientific">Sphagnurus paluster</name>
    <dbReference type="NCBI Taxonomy" id="117069"/>
    <lineage>
        <taxon>Eukaryota</taxon>
        <taxon>Fungi</taxon>
        <taxon>Dikarya</taxon>
        <taxon>Basidiomycota</taxon>
        <taxon>Agaricomycotina</taxon>
        <taxon>Agaricomycetes</taxon>
        <taxon>Agaricomycetidae</taxon>
        <taxon>Agaricales</taxon>
        <taxon>Tricholomatineae</taxon>
        <taxon>Lyophyllaceae</taxon>
        <taxon>Sphagnurus</taxon>
    </lineage>
</organism>
<feature type="compositionally biased region" description="Pro residues" evidence="1">
    <location>
        <begin position="137"/>
        <end position="164"/>
    </location>
</feature>
<dbReference type="Proteomes" id="UP000717328">
    <property type="component" value="Unassembled WGS sequence"/>
</dbReference>
<dbReference type="AlphaFoldDB" id="A0A9P7KGK1"/>
<reference evidence="2" key="2">
    <citation type="submission" date="2021-10" db="EMBL/GenBank/DDBJ databases">
        <title>Phylogenomics reveals ancestral predisposition of the termite-cultivated fungus Termitomyces towards a domesticated lifestyle.</title>
        <authorList>
            <person name="Auxier B."/>
            <person name="Grum-Grzhimaylo A."/>
            <person name="Cardenas M.E."/>
            <person name="Lodge J.D."/>
            <person name="Laessoe T."/>
            <person name="Pedersen O."/>
            <person name="Smith M.E."/>
            <person name="Kuyper T.W."/>
            <person name="Franco-Molano E.A."/>
            <person name="Baroni T.J."/>
            <person name="Aanen D.K."/>
        </authorList>
    </citation>
    <scope>NUCLEOTIDE SEQUENCE</scope>
    <source>
        <strain evidence="2">D49</strain>
    </source>
</reference>
<feature type="compositionally biased region" description="Low complexity" evidence="1">
    <location>
        <begin position="170"/>
        <end position="179"/>
    </location>
</feature>
<gene>
    <name evidence="2" type="ORF">H0H81_002766</name>
</gene>
<comment type="caution">
    <text evidence="2">The sequence shown here is derived from an EMBL/GenBank/DDBJ whole genome shotgun (WGS) entry which is preliminary data.</text>
</comment>
<keyword evidence="3" id="KW-1185">Reference proteome</keyword>
<sequence>MGSKKTKCKASSPAESHRPAPSRPVSPYYQDGIRSGTYTAEDAQRDLGIDSSDELNYYQEDDNDTYNPFLHIEAILTTMKTLMADLEAASNIGRQLTPLILDGMATYSPKTLKTILLSTPVIQQLIAEAISKAKAPAIPPPPPPPTMEVDPPTTPTGPKPPAPAPRSGHAPSKPTPAARAPKRAPPPPPSQPAPKLTYAAALGSKAPHPHKAHPPTKLVAPATTKWVAIPTNKSQLRDLAKRPSPHHIVGAINRKLQASAGEHFWGVHIANLGDSHILAASWTVGCNLLITAAKAHDHHGLDTPAYLTIMANALATIPGFSLQGATVIPYRPATRLQIKGLPTWDPSTNKPVELTSVFNTLDGLGIFQGVELITNSPAPSDALSWARDPSTFNVESRPCAVTICFYNNDSRETGALLKKAFYLLGHRRRFDKWQPCPPPPKKG</sequence>
<evidence type="ECO:0000313" key="3">
    <source>
        <dbReference type="Proteomes" id="UP000717328"/>
    </source>
</evidence>
<evidence type="ECO:0000313" key="2">
    <source>
        <dbReference type="EMBL" id="KAG5649633.1"/>
    </source>
</evidence>
<feature type="region of interest" description="Disordered" evidence="1">
    <location>
        <begin position="1"/>
        <end position="44"/>
    </location>
</feature>
<feature type="compositionally biased region" description="Pro residues" evidence="1">
    <location>
        <begin position="183"/>
        <end position="192"/>
    </location>
</feature>
<reference evidence="2" key="1">
    <citation type="submission" date="2021-02" db="EMBL/GenBank/DDBJ databases">
        <authorList>
            <person name="Nieuwenhuis M."/>
            <person name="Van De Peppel L.J.J."/>
        </authorList>
    </citation>
    <scope>NUCLEOTIDE SEQUENCE</scope>
    <source>
        <strain evidence="2">D49</strain>
    </source>
</reference>
<evidence type="ECO:0000256" key="1">
    <source>
        <dbReference type="SAM" id="MobiDB-lite"/>
    </source>
</evidence>